<dbReference type="Proteomes" id="UP000838412">
    <property type="component" value="Chromosome 5"/>
</dbReference>
<dbReference type="PANTHER" id="PTHR25462:SF229">
    <property type="entry name" value="TRANSCRIPTION INTERMEDIARY FACTOR 1-BETA"/>
    <property type="match status" value="1"/>
</dbReference>
<dbReference type="OrthoDB" id="252722at2759"/>
<dbReference type="GO" id="GO:0008270">
    <property type="term" value="F:zinc ion binding"/>
    <property type="evidence" value="ECO:0007669"/>
    <property type="project" value="UniProtKB-KW"/>
</dbReference>
<evidence type="ECO:0000313" key="11">
    <source>
        <dbReference type="EMBL" id="CAH1265712.1"/>
    </source>
</evidence>
<dbReference type="CDD" id="cd02440">
    <property type="entry name" value="AdoMet_MTases"/>
    <property type="match status" value="1"/>
</dbReference>
<keyword evidence="6" id="KW-0862">Zinc</keyword>
<evidence type="ECO:0000256" key="6">
    <source>
        <dbReference type="ARBA" id="ARBA00022833"/>
    </source>
</evidence>
<dbReference type="Gene3D" id="2.120.10.30">
    <property type="entry name" value="TolB, C-terminal domain"/>
    <property type="match status" value="1"/>
</dbReference>
<dbReference type="Pfam" id="PF00097">
    <property type="entry name" value="zf-C3HC4"/>
    <property type="match status" value="1"/>
</dbReference>
<dbReference type="InterPro" id="IPR001258">
    <property type="entry name" value="NHL_repeat"/>
</dbReference>
<evidence type="ECO:0000259" key="10">
    <source>
        <dbReference type="PROSITE" id="PS50089"/>
    </source>
</evidence>
<sequence length="807" mass="89730">MAQLSRYGSGKSATDVFEFLDCSEECRTEDAQNVYSTWAANYDQDMTTFGYQAPQQLVSVMHGMLGGVNPSNVRVLDVAAGTGMVGSELQKLGYTNADGLDANPDMLKVAENKHVYQRLIEAKLGTGQLPVAPAISDITDEFFVCQVCLKDFIQPKILPCLHTFCQPCLKKLLVRQHEEKLSCPTCRQKVLLPQNGLEGLKSNFLVDKLRNILQQKQKRKTSKTRETSKFEDPHEQQMLFCDTCHRVITRHCVVTTHKDHQFYKVRKVAERERAKITAELSTVKKTVNIRCERIENLRSVKDEWSLQVQDTEEQIEKQTKATIRALKKVKNDRISQLRAMNAAREKQLEAAMEAAEIDLASAESCIQFTHNVLEYGSPVEVISVSGELVGRLGQIADEKKAEKSEWTENIVNLTFDPPAGELEQEVAKLVGDINQVRTSLRSPQTTQVQPNMMIGKVDTSVKHVKTARESGSGDRINQVTTYLPLPQTTHTHVRPKVVIDMGDTRLKQMKTVGELGSGDGQFNVPLPVTTEGDIVVADYGNSRLQFLNKDGSFKLKVKLRFKPMGVSVLSNDELLVTGDGHMIHVLDKRGRGARVIQVPGAADQHKTTRGAAVDGSGRVIVTIGHQVFILSPSDDVVRRFGDKGQGQQQLGSNLRVAVNSRDQIIISDYHNHCLKIFDPSGRHLFTSGSRGSGTGQLEWPDSVIADSEDNIIVVDNTYDAVLIVGAFTPNWSHLQPECFEELVQITKPGGFIIVGTSTSTLASDIGKAMEAKLRELQERSLLSIVDKPTRPMFFKDWEGTFFVCKVT</sequence>
<keyword evidence="5 7" id="KW-0863">Zinc-finger</keyword>
<dbReference type="SUPFAM" id="SSF57845">
    <property type="entry name" value="B-box zinc-binding domain"/>
    <property type="match status" value="1"/>
</dbReference>
<dbReference type="PANTHER" id="PTHR25462">
    <property type="entry name" value="BONUS, ISOFORM C-RELATED"/>
    <property type="match status" value="1"/>
</dbReference>
<protein>
    <recommendedName>
        <fullName evidence="2">RING-type E3 ubiquitin transferase</fullName>
        <ecNumber evidence="2">2.3.2.27</ecNumber>
    </recommendedName>
</protein>
<dbReference type="GO" id="GO:0006513">
    <property type="term" value="P:protein monoubiquitination"/>
    <property type="evidence" value="ECO:0007669"/>
    <property type="project" value="TreeGrafter"/>
</dbReference>
<feature type="repeat" description="NHL" evidence="8">
    <location>
        <begin position="509"/>
        <end position="550"/>
    </location>
</feature>
<dbReference type="InterPro" id="IPR047153">
    <property type="entry name" value="TRIM45/56/19-like"/>
</dbReference>
<dbReference type="SUPFAM" id="SSF53335">
    <property type="entry name" value="S-adenosyl-L-methionine-dependent methyltransferases"/>
    <property type="match status" value="2"/>
</dbReference>
<feature type="repeat" description="NHL" evidence="8">
    <location>
        <begin position="637"/>
        <end position="680"/>
    </location>
</feature>
<dbReference type="Gene3D" id="3.30.40.10">
    <property type="entry name" value="Zinc/RING finger domain, C3HC4 (zinc finger)"/>
    <property type="match status" value="1"/>
</dbReference>
<evidence type="ECO:0000313" key="12">
    <source>
        <dbReference type="Proteomes" id="UP000838412"/>
    </source>
</evidence>
<organism evidence="11 12">
    <name type="scientific">Branchiostoma lanceolatum</name>
    <name type="common">Common lancelet</name>
    <name type="synonym">Amphioxus lanceolatum</name>
    <dbReference type="NCBI Taxonomy" id="7740"/>
    <lineage>
        <taxon>Eukaryota</taxon>
        <taxon>Metazoa</taxon>
        <taxon>Chordata</taxon>
        <taxon>Cephalochordata</taxon>
        <taxon>Leptocardii</taxon>
        <taxon>Amphioxiformes</taxon>
        <taxon>Branchiostomatidae</taxon>
        <taxon>Branchiostoma</taxon>
    </lineage>
</organism>
<evidence type="ECO:0000256" key="5">
    <source>
        <dbReference type="ARBA" id="ARBA00022771"/>
    </source>
</evidence>
<dbReference type="EC" id="2.3.2.27" evidence="2"/>
<keyword evidence="4" id="KW-0677">Repeat</keyword>
<dbReference type="GO" id="GO:0061630">
    <property type="term" value="F:ubiquitin protein ligase activity"/>
    <property type="evidence" value="ECO:0007669"/>
    <property type="project" value="UniProtKB-EC"/>
</dbReference>
<dbReference type="Pfam" id="PF01436">
    <property type="entry name" value="NHL"/>
    <property type="match status" value="1"/>
</dbReference>
<dbReference type="InterPro" id="IPR011042">
    <property type="entry name" value="6-blade_b-propeller_TolB-like"/>
</dbReference>
<feature type="coiled-coil region" evidence="9">
    <location>
        <begin position="294"/>
        <end position="365"/>
    </location>
</feature>
<evidence type="ECO:0000256" key="9">
    <source>
        <dbReference type="SAM" id="Coils"/>
    </source>
</evidence>
<keyword evidence="12" id="KW-1185">Reference proteome</keyword>
<dbReference type="Gene3D" id="3.30.160.60">
    <property type="entry name" value="Classic Zinc Finger"/>
    <property type="match status" value="1"/>
</dbReference>
<reference evidence="11" key="1">
    <citation type="submission" date="2022-01" db="EMBL/GenBank/DDBJ databases">
        <authorList>
            <person name="Braso-Vives M."/>
        </authorList>
    </citation>
    <scope>NUCLEOTIDE SEQUENCE</scope>
</reference>
<dbReference type="InterPro" id="IPR013083">
    <property type="entry name" value="Znf_RING/FYVE/PHD"/>
</dbReference>
<dbReference type="InterPro" id="IPR017907">
    <property type="entry name" value="Znf_RING_CS"/>
</dbReference>
<dbReference type="EMBL" id="OV696690">
    <property type="protein sequence ID" value="CAH1265712.1"/>
    <property type="molecule type" value="Genomic_DNA"/>
</dbReference>
<gene>
    <name evidence="11" type="primary">TRIM2</name>
    <name evidence="11" type="ORF">BLAG_LOCUS19607</name>
</gene>
<dbReference type="SUPFAM" id="SSF57850">
    <property type="entry name" value="RING/U-box"/>
    <property type="match status" value="1"/>
</dbReference>
<dbReference type="InterPro" id="IPR001841">
    <property type="entry name" value="Znf_RING"/>
</dbReference>
<accession>A0A8K0EWY8</accession>
<comment type="catalytic activity">
    <reaction evidence="1">
        <text>S-ubiquitinyl-[E2 ubiquitin-conjugating enzyme]-L-cysteine + [acceptor protein]-L-lysine = [E2 ubiquitin-conjugating enzyme]-L-cysteine + N(6)-ubiquitinyl-[acceptor protein]-L-lysine.</text>
        <dbReference type="EC" id="2.3.2.27"/>
    </reaction>
</comment>
<dbReference type="PROSITE" id="PS51125">
    <property type="entry name" value="NHL"/>
    <property type="match status" value="2"/>
</dbReference>
<proteinExistence type="predicted"/>
<evidence type="ECO:0000256" key="8">
    <source>
        <dbReference type="PROSITE-ProRule" id="PRU00504"/>
    </source>
</evidence>
<dbReference type="InterPro" id="IPR018957">
    <property type="entry name" value="Znf_C3HC4_RING-type"/>
</dbReference>
<keyword evidence="9" id="KW-0175">Coiled coil</keyword>
<evidence type="ECO:0000256" key="4">
    <source>
        <dbReference type="ARBA" id="ARBA00022737"/>
    </source>
</evidence>
<name>A0A8K0EWY8_BRALA</name>
<dbReference type="PROSITE" id="PS50089">
    <property type="entry name" value="ZF_RING_2"/>
    <property type="match status" value="1"/>
</dbReference>
<dbReference type="SUPFAM" id="SSF101898">
    <property type="entry name" value="NHL repeat"/>
    <property type="match status" value="1"/>
</dbReference>
<dbReference type="Gene3D" id="3.40.50.150">
    <property type="entry name" value="Vaccinia Virus protein VP39"/>
    <property type="match status" value="1"/>
</dbReference>
<evidence type="ECO:0000256" key="7">
    <source>
        <dbReference type="PROSITE-ProRule" id="PRU00175"/>
    </source>
</evidence>
<keyword evidence="3" id="KW-0479">Metal-binding</keyword>
<dbReference type="PROSITE" id="PS00518">
    <property type="entry name" value="ZF_RING_1"/>
    <property type="match status" value="1"/>
</dbReference>
<dbReference type="InterPro" id="IPR029063">
    <property type="entry name" value="SAM-dependent_MTases_sf"/>
</dbReference>
<dbReference type="AlphaFoldDB" id="A0A8K0EWY8"/>
<feature type="domain" description="RING-type" evidence="10">
    <location>
        <begin position="145"/>
        <end position="187"/>
    </location>
</feature>
<evidence type="ECO:0000256" key="1">
    <source>
        <dbReference type="ARBA" id="ARBA00000900"/>
    </source>
</evidence>
<evidence type="ECO:0000256" key="3">
    <source>
        <dbReference type="ARBA" id="ARBA00022723"/>
    </source>
</evidence>
<evidence type="ECO:0000256" key="2">
    <source>
        <dbReference type="ARBA" id="ARBA00012483"/>
    </source>
</evidence>
<dbReference type="SMART" id="SM00184">
    <property type="entry name" value="RING"/>
    <property type="match status" value="1"/>
</dbReference>